<dbReference type="OrthoDB" id="10055530at2759"/>
<name>A0A3S1A879_ELYCH</name>
<feature type="compositionally biased region" description="Basic and acidic residues" evidence="1">
    <location>
        <begin position="174"/>
        <end position="186"/>
    </location>
</feature>
<reference evidence="2 3" key="1">
    <citation type="submission" date="2019-01" db="EMBL/GenBank/DDBJ databases">
        <title>A draft genome assembly of the solar-powered sea slug Elysia chlorotica.</title>
        <authorList>
            <person name="Cai H."/>
            <person name="Li Q."/>
            <person name="Fang X."/>
            <person name="Li J."/>
            <person name="Curtis N.E."/>
            <person name="Altenburger A."/>
            <person name="Shibata T."/>
            <person name="Feng M."/>
            <person name="Maeda T."/>
            <person name="Schwartz J.A."/>
            <person name="Shigenobu S."/>
            <person name="Lundholm N."/>
            <person name="Nishiyama T."/>
            <person name="Yang H."/>
            <person name="Hasebe M."/>
            <person name="Li S."/>
            <person name="Pierce S.K."/>
            <person name="Wang J."/>
        </authorList>
    </citation>
    <scope>NUCLEOTIDE SEQUENCE [LARGE SCALE GENOMIC DNA]</scope>
    <source>
        <strain evidence="2">EC2010</strain>
        <tissue evidence="2">Whole organism of an adult</tissue>
    </source>
</reference>
<evidence type="ECO:0000256" key="1">
    <source>
        <dbReference type="SAM" id="MobiDB-lite"/>
    </source>
</evidence>
<feature type="compositionally biased region" description="Polar residues" evidence="1">
    <location>
        <begin position="119"/>
        <end position="171"/>
    </location>
</feature>
<dbReference type="AlphaFoldDB" id="A0A3S1A879"/>
<accession>A0A3S1A879</accession>
<protein>
    <submittedName>
        <fullName evidence="2">Uncharacterized protein</fullName>
    </submittedName>
</protein>
<evidence type="ECO:0000313" key="3">
    <source>
        <dbReference type="Proteomes" id="UP000271974"/>
    </source>
</evidence>
<organism evidence="2 3">
    <name type="scientific">Elysia chlorotica</name>
    <name type="common">Eastern emerald elysia</name>
    <name type="synonym">Sea slug</name>
    <dbReference type="NCBI Taxonomy" id="188477"/>
    <lineage>
        <taxon>Eukaryota</taxon>
        <taxon>Metazoa</taxon>
        <taxon>Spiralia</taxon>
        <taxon>Lophotrochozoa</taxon>
        <taxon>Mollusca</taxon>
        <taxon>Gastropoda</taxon>
        <taxon>Heterobranchia</taxon>
        <taxon>Euthyneura</taxon>
        <taxon>Panpulmonata</taxon>
        <taxon>Sacoglossa</taxon>
        <taxon>Placobranchoidea</taxon>
        <taxon>Plakobranchidae</taxon>
        <taxon>Elysia</taxon>
    </lineage>
</organism>
<proteinExistence type="predicted"/>
<keyword evidence="3" id="KW-1185">Reference proteome</keyword>
<gene>
    <name evidence="2" type="ORF">EGW08_007148</name>
</gene>
<feature type="region of interest" description="Disordered" evidence="1">
    <location>
        <begin position="119"/>
        <end position="200"/>
    </location>
</feature>
<dbReference type="EMBL" id="RQTK01000182">
    <property type="protein sequence ID" value="RUS85096.1"/>
    <property type="molecule type" value="Genomic_DNA"/>
</dbReference>
<sequence length="200" mass="21978">MKPANQKDTLIHHTLDSSKPWEKVGCDLVEISGRQYLITVDYATNVIEEVEEDLNLPTADATDLTTNDRTLLEPNTVIQSSPDATSPAERSKRITKARILTNRLEQDLGQSWFQSEKVTSAQSEKVTSAQSEKVTSAQSEKVTSAQSEKVTSAQSEKVTSAQAEKVTSAQCRASHKDSTGQAERDSQWAQGYPGKPPRQT</sequence>
<comment type="caution">
    <text evidence="2">The sequence shown here is derived from an EMBL/GenBank/DDBJ whole genome shotgun (WGS) entry which is preliminary data.</text>
</comment>
<dbReference type="Proteomes" id="UP000271974">
    <property type="component" value="Unassembled WGS sequence"/>
</dbReference>
<evidence type="ECO:0000313" key="2">
    <source>
        <dbReference type="EMBL" id="RUS85096.1"/>
    </source>
</evidence>